<feature type="transmembrane region" description="Helical" evidence="8">
    <location>
        <begin position="315"/>
        <end position="338"/>
    </location>
</feature>
<feature type="transmembrane region" description="Helical" evidence="8">
    <location>
        <begin position="272"/>
        <end position="295"/>
    </location>
</feature>
<gene>
    <name evidence="10" type="ORF">ACERK3_15395</name>
</gene>
<feature type="transmembrane region" description="Helical" evidence="8">
    <location>
        <begin position="79"/>
        <end position="100"/>
    </location>
</feature>
<feature type="transmembrane region" description="Helical" evidence="8">
    <location>
        <begin position="6"/>
        <end position="25"/>
    </location>
</feature>
<sequence>MNWAYWLPLLILFSSLGTGIAIFFLDEDQVLVRTVLNLAGAVVKLLLTVLVFVGMLTGVAYETRLPIVPGFELLLRVDAISILFMSLSAVLWLVTTVYAVGYLEGSPYRSRFFGFFSLCVTATMGIALAGNLLTFFIFYEMLTLATYPLVVHRGTRSALLAGRNYLFYTLTGGALFLAGIIWLKLLTGETDFAVGGILSDFVDSHAWSLRVMFVLMMAGLGVKAALVPLHGWLPQAMVAPAPVSALLHAVAVVKAGAYGIVRVVYEIFSTPVAYELGLLGPLAVLASVTIVYGSVRALMQDDLKRRLAFSTVSQLAYITLGTAIVGPLASVGALVHLVHQGLMKITLFFCAGNFAETLHVHKVSEMHGIGRRMPWTMAAFTVGALGMIGLPPMAGFVSKWYLGLGALAAEQGWVVGVLIVSSLLNAMYFLPIVHVAWFRSPAGPWDERMPEARWETRMMLLAPAVTTALLSVAAGVFAASPISPLAVAEIIAGRLYEGL</sequence>
<evidence type="ECO:0000256" key="6">
    <source>
        <dbReference type="ARBA" id="ARBA00023136"/>
    </source>
</evidence>
<feature type="transmembrane region" description="Helical" evidence="8">
    <location>
        <begin position="246"/>
        <end position="265"/>
    </location>
</feature>
<keyword evidence="4 7" id="KW-0812">Transmembrane</keyword>
<keyword evidence="11" id="KW-1185">Reference proteome</keyword>
<evidence type="ECO:0000256" key="5">
    <source>
        <dbReference type="ARBA" id="ARBA00022989"/>
    </source>
</evidence>
<feature type="transmembrane region" description="Helical" evidence="8">
    <location>
        <begin position="165"/>
        <end position="186"/>
    </location>
</feature>
<dbReference type="RefSeq" id="WP_425346598.1">
    <property type="nucleotide sequence ID" value="NZ_JBGUBD010000011.1"/>
</dbReference>
<dbReference type="InterPro" id="IPR050586">
    <property type="entry name" value="CPA3_Na-H_Antiporter_D"/>
</dbReference>
<organism evidence="10 11">
    <name type="scientific">Natronomicrosphaera hydrolytica</name>
    <dbReference type="NCBI Taxonomy" id="3242702"/>
    <lineage>
        <taxon>Bacteria</taxon>
        <taxon>Pseudomonadati</taxon>
        <taxon>Planctomycetota</taxon>
        <taxon>Phycisphaerae</taxon>
        <taxon>Phycisphaerales</taxon>
        <taxon>Phycisphaeraceae</taxon>
        <taxon>Natronomicrosphaera</taxon>
    </lineage>
</organism>
<evidence type="ECO:0000313" key="10">
    <source>
        <dbReference type="EMBL" id="MFA9479672.1"/>
    </source>
</evidence>
<dbReference type="Pfam" id="PF00361">
    <property type="entry name" value="Proton_antipo_M"/>
    <property type="match status" value="1"/>
</dbReference>
<keyword evidence="5 8" id="KW-1133">Transmembrane helix</keyword>
<proteinExistence type="inferred from homology"/>
<feature type="transmembrane region" description="Helical" evidence="8">
    <location>
        <begin position="413"/>
        <end position="438"/>
    </location>
</feature>
<dbReference type="PANTHER" id="PTHR42703">
    <property type="entry name" value="NADH DEHYDROGENASE"/>
    <property type="match status" value="1"/>
</dbReference>
<evidence type="ECO:0000256" key="1">
    <source>
        <dbReference type="ARBA" id="ARBA00004651"/>
    </source>
</evidence>
<dbReference type="EMBL" id="JBGUBD010000011">
    <property type="protein sequence ID" value="MFA9479672.1"/>
    <property type="molecule type" value="Genomic_DNA"/>
</dbReference>
<dbReference type="Proteomes" id="UP001575105">
    <property type="component" value="Unassembled WGS sequence"/>
</dbReference>
<accession>A0ABV4U7T3</accession>
<protein>
    <submittedName>
        <fullName evidence="10">Complex I subunit 5 family protein</fullName>
    </submittedName>
</protein>
<name>A0ABV4U7T3_9BACT</name>
<feature type="transmembrane region" description="Helical" evidence="8">
    <location>
        <begin position="375"/>
        <end position="393"/>
    </location>
</feature>
<evidence type="ECO:0000256" key="4">
    <source>
        <dbReference type="ARBA" id="ARBA00022692"/>
    </source>
</evidence>
<keyword evidence="6 8" id="KW-0472">Membrane</keyword>
<reference evidence="10 11" key="1">
    <citation type="submission" date="2024-08" db="EMBL/GenBank/DDBJ databases">
        <title>Whole-genome sequencing of halo(alkali)philic microorganisms from hypersaline lakes.</title>
        <authorList>
            <person name="Sorokin D.Y."/>
            <person name="Merkel A.Y."/>
            <person name="Messina E."/>
            <person name="Yakimov M."/>
        </authorList>
    </citation>
    <scope>NUCLEOTIDE SEQUENCE [LARGE SCALE GENOMIC DNA]</scope>
    <source>
        <strain evidence="10 11">AB-hyl4</strain>
    </source>
</reference>
<dbReference type="PRINTS" id="PR01434">
    <property type="entry name" value="NADHDHGNASE5"/>
</dbReference>
<evidence type="ECO:0000256" key="8">
    <source>
        <dbReference type="SAM" id="Phobius"/>
    </source>
</evidence>
<feature type="transmembrane region" description="Helical" evidence="8">
    <location>
        <begin position="207"/>
        <end position="226"/>
    </location>
</feature>
<evidence type="ECO:0000256" key="7">
    <source>
        <dbReference type="RuleBase" id="RU000320"/>
    </source>
</evidence>
<evidence type="ECO:0000256" key="2">
    <source>
        <dbReference type="ARBA" id="ARBA00005346"/>
    </source>
</evidence>
<evidence type="ECO:0000313" key="11">
    <source>
        <dbReference type="Proteomes" id="UP001575105"/>
    </source>
</evidence>
<comment type="caution">
    <text evidence="10">The sequence shown here is derived from an EMBL/GenBank/DDBJ whole genome shotgun (WGS) entry which is preliminary data.</text>
</comment>
<comment type="subcellular location">
    <subcellularLocation>
        <location evidence="1">Cell membrane</location>
        <topology evidence="1">Multi-pass membrane protein</topology>
    </subcellularLocation>
    <subcellularLocation>
        <location evidence="7">Membrane</location>
        <topology evidence="7">Multi-pass membrane protein</topology>
    </subcellularLocation>
</comment>
<feature type="transmembrane region" description="Helical" evidence="8">
    <location>
        <begin position="112"/>
        <end position="139"/>
    </location>
</feature>
<feature type="domain" description="NADH:quinone oxidoreductase/Mrp antiporter transmembrane" evidence="9">
    <location>
        <begin position="129"/>
        <end position="424"/>
    </location>
</feature>
<feature type="transmembrane region" description="Helical" evidence="8">
    <location>
        <begin position="459"/>
        <end position="479"/>
    </location>
</feature>
<dbReference type="PANTHER" id="PTHR42703:SF1">
    <property type="entry name" value="NA(+)_H(+) ANTIPORTER SUBUNIT D1"/>
    <property type="match status" value="1"/>
</dbReference>
<evidence type="ECO:0000259" key="9">
    <source>
        <dbReference type="Pfam" id="PF00361"/>
    </source>
</evidence>
<feature type="transmembrane region" description="Helical" evidence="8">
    <location>
        <begin position="37"/>
        <end position="59"/>
    </location>
</feature>
<evidence type="ECO:0000256" key="3">
    <source>
        <dbReference type="ARBA" id="ARBA00022475"/>
    </source>
</evidence>
<comment type="similarity">
    <text evidence="2">Belongs to the CPA3 antiporters (TC 2.A.63) subunit D family.</text>
</comment>
<keyword evidence="3" id="KW-1003">Cell membrane</keyword>
<dbReference type="InterPro" id="IPR001750">
    <property type="entry name" value="ND/Mrp_TM"/>
</dbReference>